<evidence type="ECO:0000256" key="6">
    <source>
        <dbReference type="ARBA" id="ARBA00022729"/>
    </source>
</evidence>
<sequence length="940" mass="97400">MNAARAFRIDSTARPARRPARGSHGAAGQRLVPTVLAALLLLGGCAAPAQRPARPPVPDNPLISAGASLSDPEVARARNATAAPAAAPRDLGPLHVRVKVDGRDVDPADANLAAAATQAGAGASGADSVNLNFVDADLPSVVRALARYTSRNFVVDPRVKGKLTLVSEKPVDPNTAYDMLLGALRMQGVAVVEVNGVSRVVPEADAKLQGAPVTDGGGATAGGLVTRVFHLRYENATNLLPVLRPMIAPNNPINAYPNNNTLVVTDYADNMARIAKVIADIDNPDSLSADVIPVRYGIASDIASVVGGMMDTRGGNDASQQVTVAADPRSNSVLVRASNPARAQLARQLVTRLDNPQASAGNLHVVYLRNAQAVKLAGVLRGALTGQSDNRGASGGAGAGGGGNAAGGDYGGSPFRGGTSAVNTSQASATQNTMGGGANGASGSQRFGQGADNADRDAQGNAFSANGATITADPTTNTLIISAPEPLYRSLREVIDELDQRRAQVLVESLIVEVSSDDAAQFGIQWMFGGNGLNGNGTTVFGGTNLNGSGLNLSSSTATSIDALGTGLNLGIVKGTVDALGHQIINLGALARAMQGIQGTNILSTPNLLTLDNEQASIIVGQTVPFVTGSYVTSSGDGSSNPFQTIEREDVGLTLKLRPQISEGGTVKLDLYQEVSSIDDTATSTAGIITRKRALDTSVLVDDGQIIVLGGLLEDSGTDGTQSVPILGDLPLIGSLFRYTSRHRTKTNLMIFLRPHIVRSSQDSRRLTLDRYDYMRRVQDNARTPHSWPLPDVDSPQLPPLGTDAQPLSSRPLDLRPNAAGQTLSQDPPPTTTDTRVYPSTPRLPQPAASLDGLPAIASQARREENGGQALVLQIARADSQAQAQQIVQRVAGSGLRAYTQVAPGGAGVLVRTRVARDPATAGAAAELLTKLGYQPETIR</sequence>
<keyword evidence="9" id="KW-0998">Cell outer membrane</keyword>
<dbReference type="GO" id="GO:0015627">
    <property type="term" value="C:type II protein secretion system complex"/>
    <property type="evidence" value="ECO:0007669"/>
    <property type="project" value="InterPro"/>
</dbReference>
<dbReference type="AlphaFoldDB" id="A0A261UNH0"/>
<dbReference type="PANTHER" id="PTHR30332">
    <property type="entry name" value="PROBABLE GENERAL SECRETION PATHWAY PROTEIN D"/>
    <property type="match status" value="1"/>
</dbReference>
<evidence type="ECO:0000256" key="9">
    <source>
        <dbReference type="ARBA" id="ARBA00023237"/>
    </source>
</evidence>
<dbReference type="OrthoDB" id="9775455at2"/>
<feature type="region of interest" description="Disordered" evidence="11">
    <location>
        <begin position="408"/>
        <end position="461"/>
    </location>
</feature>
<feature type="region of interest" description="Disordered" evidence="11">
    <location>
        <begin position="1"/>
        <end position="27"/>
    </location>
</feature>
<dbReference type="Gene3D" id="3.30.1370.120">
    <property type="match status" value="3"/>
</dbReference>
<keyword evidence="6" id="KW-0732">Signal</keyword>
<feature type="domain" description="Type II/III secretion system secretin-like" evidence="12">
    <location>
        <begin position="598"/>
        <end position="759"/>
    </location>
</feature>
<dbReference type="RefSeq" id="WP_094844363.1">
    <property type="nucleotide sequence ID" value="NZ_NEVS01000004.1"/>
</dbReference>
<keyword evidence="4" id="KW-1134">Transmembrane beta strand</keyword>
<evidence type="ECO:0000256" key="11">
    <source>
        <dbReference type="SAM" id="MobiDB-lite"/>
    </source>
</evidence>
<dbReference type="PANTHER" id="PTHR30332:SF24">
    <property type="entry name" value="SECRETIN GSPD-RELATED"/>
    <property type="match status" value="1"/>
</dbReference>
<dbReference type="Pfam" id="PF00263">
    <property type="entry name" value="Secretin"/>
    <property type="match status" value="1"/>
</dbReference>
<name>A0A261UNH0_9BORD</name>
<keyword evidence="8" id="KW-0472">Membrane</keyword>
<evidence type="ECO:0000256" key="8">
    <source>
        <dbReference type="ARBA" id="ARBA00023136"/>
    </source>
</evidence>
<dbReference type="InterPro" id="IPR050810">
    <property type="entry name" value="Bact_Secretion_Sys_Channel"/>
</dbReference>
<evidence type="ECO:0000256" key="4">
    <source>
        <dbReference type="ARBA" id="ARBA00022452"/>
    </source>
</evidence>
<evidence type="ECO:0000259" key="12">
    <source>
        <dbReference type="Pfam" id="PF00263"/>
    </source>
</evidence>
<keyword evidence="5" id="KW-0812">Transmembrane</keyword>
<evidence type="ECO:0000256" key="2">
    <source>
        <dbReference type="ARBA" id="ARBA00006980"/>
    </source>
</evidence>
<comment type="similarity">
    <text evidence="2">Belongs to the bacterial secretin family. GSP D subfamily.</text>
</comment>
<dbReference type="InterPro" id="IPR013356">
    <property type="entry name" value="T2SS_GspD"/>
</dbReference>
<evidence type="ECO:0000259" key="14">
    <source>
        <dbReference type="Pfam" id="PF21305"/>
    </source>
</evidence>
<feature type="compositionally biased region" description="Polar residues" evidence="11">
    <location>
        <begin position="420"/>
        <end position="433"/>
    </location>
</feature>
<dbReference type="PRINTS" id="PR00811">
    <property type="entry name" value="BCTERIALGSPD"/>
</dbReference>
<feature type="domain" description="GspD-like N0" evidence="14">
    <location>
        <begin position="131"/>
        <end position="200"/>
    </location>
</feature>
<comment type="caution">
    <text evidence="15">The sequence shown here is derived from an EMBL/GenBank/DDBJ whole genome shotgun (WGS) entry which is preliminary data.</text>
</comment>
<keyword evidence="7" id="KW-0653">Protein transport</keyword>
<organism evidence="15 16">
    <name type="scientific">Bordetella genomosp. 11</name>
    <dbReference type="NCBI Taxonomy" id="1416808"/>
    <lineage>
        <taxon>Bacteria</taxon>
        <taxon>Pseudomonadati</taxon>
        <taxon>Pseudomonadota</taxon>
        <taxon>Betaproteobacteria</taxon>
        <taxon>Burkholderiales</taxon>
        <taxon>Alcaligenaceae</taxon>
        <taxon>Bordetella</taxon>
    </lineage>
</organism>
<dbReference type="InterPro" id="IPR005644">
    <property type="entry name" value="NolW-like"/>
</dbReference>
<feature type="domain" description="NolW-like" evidence="13">
    <location>
        <begin position="291"/>
        <end position="358"/>
    </location>
</feature>
<evidence type="ECO:0000256" key="7">
    <source>
        <dbReference type="ARBA" id="ARBA00022927"/>
    </source>
</evidence>
<dbReference type="NCBIfam" id="TIGR02517">
    <property type="entry name" value="type_II_gspD"/>
    <property type="match status" value="1"/>
</dbReference>
<dbReference type="InterPro" id="IPR004846">
    <property type="entry name" value="T2SS/T3SS_dom"/>
</dbReference>
<keyword evidence="16" id="KW-1185">Reference proteome</keyword>
<evidence type="ECO:0000256" key="1">
    <source>
        <dbReference type="ARBA" id="ARBA00004442"/>
    </source>
</evidence>
<dbReference type="GO" id="GO:0015628">
    <property type="term" value="P:protein secretion by the type II secretion system"/>
    <property type="evidence" value="ECO:0007669"/>
    <property type="project" value="InterPro"/>
</dbReference>
<feature type="domain" description="NolW-like" evidence="13">
    <location>
        <begin position="226"/>
        <end position="285"/>
    </location>
</feature>
<evidence type="ECO:0000313" key="15">
    <source>
        <dbReference type="EMBL" id="OZI63087.1"/>
    </source>
</evidence>
<gene>
    <name evidence="15" type="ORF">CAL28_28750</name>
</gene>
<dbReference type="InterPro" id="IPR001775">
    <property type="entry name" value="GspD/PilQ"/>
</dbReference>
<evidence type="ECO:0000259" key="13">
    <source>
        <dbReference type="Pfam" id="PF03958"/>
    </source>
</evidence>
<dbReference type="GO" id="GO:0009279">
    <property type="term" value="C:cell outer membrane"/>
    <property type="evidence" value="ECO:0007669"/>
    <property type="project" value="UniProtKB-SubCell"/>
</dbReference>
<dbReference type="Pfam" id="PF21305">
    <property type="entry name" value="type_II_gspD_N0"/>
    <property type="match status" value="1"/>
</dbReference>
<keyword evidence="3 10" id="KW-0813">Transport</keyword>
<protein>
    <submittedName>
        <fullName evidence="15">Type II secretion system protein GspD</fullName>
    </submittedName>
</protein>
<feature type="region of interest" description="Disordered" evidence="11">
    <location>
        <begin position="782"/>
        <end position="837"/>
    </location>
</feature>
<dbReference type="Pfam" id="PF03958">
    <property type="entry name" value="Secretin_N"/>
    <property type="match status" value="3"/>
</dbReference>
<feature type="domain" description="NolW-like" evidence="13">
    <location>
        <begin position="364"/>
        <end position="504"/>
    </location>
</feature>
<evidence type="ECO:0000256" key="10">
    <source>
        <dbReference type="RuleBase" id="RU004004"/>
    </source>
</evidence>
<accession>A0A261UNH0</accession>
<comment type="subcellular location">
    <subcellularLocation>
        <location evidence="1 10">Cell outer membrane</location>
    </subcellularLocation>
</comment>
<evidence type="ECO:0000256" key="3">
    <source>
        <dbReference type="ARBA" id="ARBA00022448"/>
    </source>
</evidence>
<evidence type="ECO:0000313" key="16">
    <source>
        <dbReference type="Proteomes" id="UP000215767"/>
    </source>
</evidence>
<dbReference type="InterPro" id="IPR038591">
    <property type="entry name" value="NolW-like_sf"/>
</dbReference>
<dbReference type="Proteomes" id="UP000215767">
    <property type="component" value="Unassembled WGS sequence"/>
</dbReference>
<dbReference type="EMBL" id="NEVS01000004">
    <property type="protein sequence ID" value="OZI63087.1"/>
    <property type="molecule type" value="Genomic_DNA"/>
</dbReference>
<proteinExistence type="inferred from homology"/>
<evidence type="ECO:0000256" key="5">
    <source>
        <dbReference type="ARBA" id="ARBA00022692"/>
    </source>
</evidence>
<dbReference type="InterPro" id="IPR049371">
    <property type="entry name" value="GspD-like_N0"/>
</dbReference>
<reference evidence="16" key="1">
    <citation type="submission" date="2017-05" db="EMBL/GenBank/DDBJ databases">
        <title>Complete and WGS of Bordetella genogroups.</title>
        <authorList>
            <person name="Spilker T."/>
            <person name="Lipuma J."/>
        </authorList>
    </citation>
    <scope>NUCLEOTIDE SEQUENCE [LARGE SCALE GENOMIC DNA]</scope>
    <source>
        <strain evidence="16">AU8856</strain>
    </source>
</reference>